<accession>A0A286A778</accession>
<dbReference type="RefSeq" id="WP_097104503.1">
    <property type="nucleotide sequence ID" value="NZ_OCMU01000001.1"/>
</dbReference>
<evidence type="ECO:0000313" key="1">
    <source>
        <dbReference type="EMBL" id="SOD17746.1"/>
    </source>
</evidence>
<proteinExistence type="predicted"/>
<evidence type="ECO:0000313" key="2">
    <source>
        <dbReference type="Proteomes" id="UP000219335"/>
    </source>
</evidence>
<organism evidence="1 2">
    <name type="scientific">Nitrosomonas ureae</name>
    <dbReference type="NCBI Taxonomy" id="44577"/>
    <lineage>
        <taxon>Bacteria</taxon>
        <taxon>Pseudomonadati</taxon>
        <taxon>Pseudomonadota</taxon>
        <taxon>Betaproteobacteria</taxon>
        <taxon>Nitrosomonadales</taxon>
        <taxon>Nitrosomonadaceae</taxon>
        <taxon>Nitrosomonas</taxon>
    </lineage>
</organism>
<dbReference type="AlphaFoldDB" id="A0A286A778"/>
<dbReference type="Proteomes" id="UP000219335">
    <property type="component" value="Unassembled WGS sequence"/>
</dbReference>
<dbReference type="EMBL" id="OCMU01000001">
    <property type="protein sequence ID" value="SOD17746.1"/>
    <property type="molecule type" value="Genomic_DNA"/>
</dbReference>
<protein>
    <submittedName>
        <fullName evidence="1">Uncharacterized protein</fullName>
    </submittedName>
</protein>
<name>A0A286A778_9PROT</name>
<gene>
    <name evidence="1" type="ORF">SAMN06297164_1328</name>
</gene>
<sequence length="136" mass="16341">MQNERQDFNNAIIGLVFAKSDGNKEAQNKIKESFMNNYLLKRVNHLEKYGSKFKIWGMERKRHAQDRKAKKLVREWREVDKKKGSTKVNMIPEYQQRLYDLKHYPIGKNKSKSEKRYPDEDKKYADSTITTWLIKL</sequence>
<reference evidence="1 2" key="1">
    <citation type="submission" date="2017-09" db="EMBL/GenBank/DDBJ databases">
        <authorList>
            <person name="Ehlers B."/>
            <person name="Leendertz F.H."/>
        </authorList>
    </citation>
    <scope>NUCLEOTIDE SEQUENCE [LARGE SCALE GENOMIC DNA]</scope>
    <source>
        <strain evidence="1 2">Nm42</strain>
    </source>
</reference>